<evidence type="ECO:0000256" key="1">
    <source>
        <dbReference type="SAM" id="Phobius"/>
    </source>
</evidence>
<name>A0A841HAU9_HALSI</name>
<dbReference type="EMBL" id="JACHGX010000002">
    <property type="protein sequence ID" value="MBB6089518.1"/>
    <property type="molecule type" value="Genomic_DNA"/>
</dbReference>
<gene>
    <name evidence="2" type="ORF">HNR49_000874</name>
</gene>
<keyword evidence="1" id="KW-1133">Transmembrane helix</keyword>
<comment type="caution">
    <text evidence="2">The sequence shown here is derived from an EMBL/GenBank/DDBJ whole genome shotgun (WGS) entry which is preliminary data.</text>
</comment>
<evidence type="ECO:0000313" key="2">
    <source>
        <dbReference type="EMBL" id="MBB6089518.1"/>
    </source>
</evidence>
<accession>A0A841HAU9</accession>
<dbReference type="Proteomes" id="UP000642919">
    <property type="component" value="Unassembled WGS sequence"/>
</dbReference>
<evidence type="ECO:0000313" key="3">
    <source>
        <dbReference type="Proteomes" id="UP000642919"/>
    </source>
</evidence>
<dbReference type="RefSeq" id="WP_157849924.1">
    <property type="nucleotide sequence ID" value="NZ_CBCRUN010000009.1"/>
</dbReference>
<dbReference type="AlphaFoldDB" id="A0A841HAU9"/>
<keyword evidence="1" id="KW-0472">Membrane</keyword>
<sequence length="46" mass="4984">MAPTKAHRYAYPSPATGVCMDRNQYRAIVLTILLLGSSVAYAVSLL</sequence>
<organism evidence="2 3">
    <name type="scientific">Halobacterium salinarum</name>
    <name type="common">Halobacterium halobium</name>
    <dbReference type="NCBI Taxonomy" id="2242"/>
    <lineage>
        <taxon>Archaea</taxon>
        <taxon>Methanobacteriati</taxon>
        <taxon>Methanobacteriota</taxon>
        <taxon>Stenosarchaea group</taxon>
        <taxon>Halobacteria</taxon>
        <taxon>Halobacteriales</taxon>
        <taxon>Halobacteriaceae</taxon>
        <taxon>Halobacterium</taxon>
    </lineage>
</organism>
<dbReference type="GeneID" id="68694988"/>
<proteinExistence type="predicted"/>
<reference evidence="2" key="1">
    <citation type="submission" date="2020-08" db="EMBL/GenBank/DDBJ databases">
        <title>Genomic Encyclopedia of Type Strains, Phase IV (KMG-IV): sequencing the most valuable type-strain genomes for metagenomic binning, comparative biology and taxonomic classification.</title>
        <authorList>
            <person name="Goeker M."/>
        </authorList>
    </citation>
    <scope>NUCLEOTIDE SEQUENCE</scope>
    <source>
        <strain evidence="2">DSM 669</strain>
    </source>
</reference>
<protein>
    <submittedName>
        <fullName evidence="2">Uncharacterized protein</fullName>
    </submittedName>
</protein>
<feature type="transmembrane region" description="Helical" evidence="1">
    <location>
        <begin position="27"/>
        <end position="44"/>
    </location>
</feature>
<keyword evidence="1" id="KW-0812">Transmembrane</keyword>